<proteinExistence type="inferred from homology"/>
<evidence type="ECO:0000256" key="2">
    <source>
        <dbReference type="ARBA" id="ARBA00022898"/>
    </source>
</evidence>
<dbReference type="GO" id="GO:0030170">
    <property type="term" value="F:pyridoxal phosphate binding"/>
    <property type="evidence" value="ECO:0007669"/>
    <property type="project" value="InterPro"/>
</dbReference>
<sequence length="153" mass="17048">MNAIYNASEAIAINNPNKSVVTFGWIYPETINNLCRGQWKEVIPFRLGREEDLDELTRMLNPNDKSIYAVFCELPSNIKLTSPNLERIRSLAKDHGLIVVCDETVGNFVNIDLVPYVDIITTSLTKMFSGAANVTGGRFVMPSQTFGLAETEC</sequence>
<dbReference type="EMBL" id="MTQA01000056">
    <property type="protein sequence ID" value="PNP82834.1"/>
    <property type="molecule type" value="Genomic_DNA"/>
</dbReference>
<dbReference type="GO" id="GO:0019346">
    <property type="term" value="P:transsulfuration"/>
    <property type="evidence" value="ECO:0007669"/>
    <property type="project" value="InterPro"/>
</dbReference>
<protein>
    <recommendedName>
        <fullName evidence="6">Cystathionine gamma-synthase</fullName>
    </recommendedName>
</protein>
<comment type="cofactor">
    <cofactor evidence="1 3">
        <name>pyridoxal 5'-phosphate</name>
        <dbReference type="ChEBI" id="CHEBI:597326"/>
    </cofactor>
</comment>
<gene>
    <name evidence="4" type="ORF">FNYG_04065</name>
</gene>
<dbReference type="InterPro" id="IPR015421">
    <property type="entry name" value="PyrdxlP-dep_Trfase_major"/>
</dbReference>
<comment type="caution">
    <text evidence="4">The sequence shown here is derived from an EMBL/GenBank/DDBJ whole genome shotgun (WGS) entry which is preliminary data.</text>
</comment>
<evidence type="ECO:0000256" key="1">
    <source>
        <dbReference type="ARBA" id="ARBA00001933"/>
    </source>
</evidence>
<dbReference type="AlphaFoldDB" id="A0A2K0WKP1"/>
<evidence type="ECO:0000313" key="5">
    <source>
        <dbReference type="Proteomes" id="UP000236664"/>
    </source>
</evidence>
<dbReference type="OrthoDB" id="10047078at2759"/>
<dbReference type="SUPFAM" id="SSF53383">
    <property type="entry name" value="PLP-dependent transferases"/>
    <property type="match status" value="1"/>
</dbReference>
<dbReference type="GO" id="GO:0003962">
    <property type="term" value="F:cystathionine gamma-synthase activity"/>
    <property type="evidence" value="ECO:0007669"/>
    <property type="project" value="TreeGrafter"/>
</dbReference>
<dbReference type="InterPro" id="IPR051750">
    <property type="entry name" value="Trans-sulfuration_enzymes"/>
</dbReference>
<name>A0A2K0WKP1_GIBNY</name>
<comment type="similarity">
    <text evidence="3">Belongs to the trans-sulfuration enzymes family.</text>
</comment>
<dbReference type="PANTHER" id="PTHR42699:SF1">
    <property type="entry name" value="CYSTATHIONINE GAMMA-SYNTHASE-RELATED"/>
    <property type="match status" value="1"/>
</dbReference>
<reference evidence="4 5" key="1">
    <citation type="submission" date="2017-06" db="EMBL/GenBank/DDBJ databases">
        <title>Genome of Fusarium nygamai isolate CS10214.</title>
        <authorList>
            <person name="Gardiner D.M."/>
            <person name="Obanor F."/>
            <person name="Kazan K."/>
        </authorList>
    </citation>
    <scope>NUCLEOTIDE SEQUENCE [LARGE SCALE GENOMIC DNA]</scope>
    <source>
        <strain evidence="4 5">CS10214</strain>
    </source>
</reference>
<dbReference type="PANTHER" id="PTHR42699">
    <property type="match status" value="1"/>
</dbReference>
<dbReference type="InterPro" id="IPR015424">
    <property type="entry name" value="PyrdxlP-dep_Trfase"/>
</dbReference>
<evidence type="ECO:0000256" key="3">
    <source>
        <dbReference type="RuleBase" id="RU362118"/>
    </source>
</evidence>
<evidence type="ECO:0000313" key="4">
    <source>
        <dbReference type="EMBL" id="PNP82834.1"/>
    </source>
</evidence>
<organism evidence="4 5">
    <name type="scientific">Gibberella nygamai</name>
    <name type="common">Bean root rot disease fungus</name>
    <name type="synonym">Fusarium nygamai</name>
    <dbReference type="NCBI Taxonomy" id="42673"/>
    <lineage>
        <taxon>Eukaryota</taxon>
        <taxon>Fungi</taxon>
        <taxon>Dikarya</taxon>
        <taxon>Ascomycota</taxon>
        <taxon>Pezizomycotina</taxon>
        <taxon>Sordariomycetes</taxon>
        <taxon>Hypocreomycetidae</taxon>
        <taxon>Hypocreales</taxon>
        <taxon>Nectriaceae</taxon>
        <taxon>Fusarium</taxon>
        <taxon>Fusarium fujikuroi species complex</taxon>
    </lineage>
</organism>
<dbReference type="STRING" id="42673.A0A2K0WKP1"/>
<accession>A0A2K0WKP1</accession>
<keyword evidence="2 3" id="KW-0663">Pyridoxal phosphate</keyword>
<dbReference type="Pfam" id="PF01053">
    <property type="entry name" value="Cys_Met_Meta_PP"/>
    <property type="match status" value="1"/>
</dbReference>
<evidence type="ECO:0008006" key="6">
    <source>
        <dbReference type="Google" id="ProtNLM"/>
    </source>
</evidence>
<dbReference type="Proteomes" id="UP000236664">
    <property type="component" value="Unassembled WGS sequence"/>
</dbReference>
<dbReference type="InterPro" id="IPR000277">
    <property type="entry name" value="Cys/Met-Metab_PyrdxlP-dep_enz"/>
</dbReference>
<dbReference type="Gene3D" id="3.40.640.10">
    <property type="entry name" value="Type I PLP-dependent aspartate aminotransferase-like (Major domain)"/>
    <property type="match status" value="1"/>
</dbReference>
<keyword evidence="5" id="KW-1185">Reference proteome</keyword>